<reference evidence="1 2" key="1">
    <citation type="journal article" date="2022" name="Front. Microbiol.">
        <title>High genomic differentiation and limited gene flow indicate recent cryptic speciation within the genus Laspinema (cyanobacteria).</title>
        <authorList>
            <person name="Stanojkovic A."/>
            <person name="Skoupy S."/>
            <person name="Skaloud P."/>
            <person name="Dvorak P."/>
        </authorList>
    </citation>
    <scope>NUCLEOTIDE SEQUENCE [LARGE SCALE GENOMIC DNA]</scope>
    <source>
        <strain evidence="1 2">D2a</strain>
    </source>
</reference>
<gene>
    <name evidence="1" type="ORF">NG799_14110</name>
</gene>
<comment type="caution">
    <text evidence="1">The sequence shown here is derived from an EMBL/GenBank/DDBJ whole genome shotgun (WGS) entry which is preliminary data.</text>
</comment>
<accession>A0ABT2MU00</accession>
<organism evidence="1 2">
    <name type="scientific">Laspinema palackyanum D2a</name>
    <dbReference type="NCBI Taxonomy" id="2953684"/>
    <lineage>
        <taxon>Bacteria</taxon>
        <taxon>Bacillati</taxon>
        <taxon>Cyanobacteriota</taxon>
        <taxon>Cyanophyceae</taxon>
        <taxon>Oscillatoriophycideae</taxon>
        <taxon>Oscillatoriales</taxon>
        <taxon>Laspinemataceae</taxon>
        <taxon>Laspinema</taxon>
        <taxon>Laspinema palackyanum</taxon>
    </lineage>
</organism>
<evidence type="ECO:0000313" key="1">
    <source>
        <dbReference type="EMBL" id="MCT7967470.1"/>
    </source>
</evidence>
<name>A0ABT2MU00_9CYAN</name>
<proteinExistence type="predicted"/>
<protein>
    <submittedName>
        <fullName evidence="1">Uncharacterized protein</fullName>
    </submittedName>
</protein>
<evidence type="ECO:0000313" key="2">
    <source>
        <dbReference type="Proteomes" id="UP001525890"/>
    </source>
</evidence>
<dbReference type="Proteomes" id="UP001525890">
    <property type="component" value="Unassembled WGS sequence"/>
</dbReference>
<dbReference type="RefSeq" id="WP_368007051.1">
    <property type="nucleotide sequence ID" value="NZ_JAMXFF010000020.1"/>
</dbReference>
<dbReference type="EMBL" id="JAMXFF010000020">
    <property type="protein sequence ID" value="MCT7967470.1"/>
    <property type="molecule type" value="Genomic_DNA"/>
</dbReference>
<sequence>MLIIRQSGTEWTGRAIGRFLRYGLGRPSGNAVPPPEDLLRVAFLVGALQRKP</sequence>
<keyword evidence="2" id="KW-1185">Reference proteome</keyword>